<dbReference type="PANTHER" id="PTHR11697">
    <property type="entry name" value="GENERAL TRANSCRIPTION FACTOR 2-RELATED ZINC FINGER PROTEIN"/>
    <property type="match status" value="1"/>
</dbReference>
<reference evidence="1 2" key="1">
    <citation type="journal article" date="2022" name="G3 (Bethesda)">
        <title>Whole-genome sequence and methylome profiling of the almond [Prunus dulcis (Mill.) D.A. Webb] cultivar 'Nonpareil'.</title>
        <authorList>
            <person name="D'Amico-Willman K.M."/>
            <person name="Ouma W.Z."/>
            <person name="Meulia T."/>
            <person name="Sideli G.M."/>
            <person name="Gradziel T.M."/>
            <person name="Fresnedo-Ramirez J."/>
        </authorList>
    </citation>
    <scope>NUCLEOTIDE SEQUENCE [LARGE SCALE GENOMIC DNA]</scope>
    <source>
        <strain evidence="1">Clone GOH B32 T37-40</strain>
    </source>
</reference>
<dbReference type="AlphaFoldDB" id="A0AAD4UQA4"/>
<keyword evidence="2" id="KW-1185">Reference proteome</keyword>
<sequence>MNFFSFEGLSFSKLRGQGYDGASNMTALVDVTKKNIDVASLFTTANTLVNVVRSSCKHRDALRAQYQEELVKAFN</sequence>
<organism evidence="1 2">
    <name type="scientific">Prunus dulcis</name>
    <name type="common">Almond</name>
    <name type="synonym">Amygdalus dulcis</name>
    <dbReference type="NCBI Taxonomy" id="3755"/>
    <lineage>
        <taxon>Eukaryota</taxon>
        <taxon>Viridiplantae</taxon>
        <taxon>Streptophyta</taxon>
        <taxon>Embryophyta</taxon>
        <taxon>Tracheophyta</taxon>
        <taxon>Spermatophyta</taxon>
        <taxon>Magnoliopsida</taxon>
        <taxon>eudicotyledons</taxon>
        <taxon>Gunneridae</taxon>
        <taxon>Pentapetalae</taxon>
        <taxon>rosids</taxon>
        <taxon>fabids</taxon>
        <taxon>Rosales</taxon>
        <taxon>Rosaceae</taxon>
        <taxon>Amygdaloideae</taxon>
        <taxon>Amygdaleae</taxon>
        <taxon>Prunus</taxon>
    </lineage>
</organism>
<evidence type="ECO:0000313" key="2">
    <source>
        <dbReference type="Proteomes" id="UP001054821"/>
    </source>
</evidence>
<name>A0AAD4UQA4_PRUDU</name>
<dbReference type="Proteomes" id="UP001054821">
    <property type="component" value="Unassembled WGS sequence"/>
</dbReference>
<evidence type="ECO:0000313" key="1">
    <source>
        <dbReference type="EMBL" id="KAI5311294.1"/>
    </source>
</evidence>
<accession>A0AAD4UQA4</accession>
<dbReference type="EMBL" id="JAJFAZ020000047">
    <property type="protein sequence ID" value="KAI5311294.1"/>
    <property type="molecule type" value="Genomic_DNA"/>
</dbReference>
<dbReference type="InterPro" id="IPR055298">
    <property type="entry name" value="AtLOH3-like"/>
</dbReference>
<protein>
    <submittedName>
        <fullName evidence="1">Uncharacterized protein</fullName>
    </submittedName>
</protein>
<gene>
    <name evidence="1" type="ORF">L3X38_000048</name>
</gene>
<dbReference type="PANTHER" id="PTHR11697:SF230">
    <property type="entry name" value="ZINC FINGER, MYM DOMAIN CONTAINING 1"/>
    <property type="match status" value="1"/>
</dbReference>
<proteinExistence type="predicted"/>
<comment type="caution">
    <text evidence="1">The sequence shown here is derived from an EMBL/GenBank/DDBJ whole genome shotgun (WGS) entry which is preliminary data.</text>
</comment>